<evidence type="ECO:0000313" key="2">
    <source>
        <dbReference type="Proteomes" id="UP000001941"/>
    </source>
</evidence>
<dbReference type="EnsemblBacteria" id="ABD42815">
    <property type="protein sequence ID" value="ABD42815"/>
    <property type="gene ID" value="Mhun_3129"/>
</dbReference>
<keyword evidence="2" id="KW-1185">Reference proteome</keyword>
<dbReference type="InParanoid" id="Q2FUJ0"/>
<organism evidence="1 2">
    <name type="scientific">Methanospirillum hungatei JF-1 (strain ATCC 27890 / DSM 864 / NBRC 100397 / JF-1)</name>
    <dbReference type="NCBI Taxonomy" id="323259"/>
    <lineage>
        <taxon>Archaea</taxon>
        <taxon>Methanobacteriati</taxon>
        <taxon>Methanobacteriota</taxon>
        <taxon>Stenosarchaea group</taxon>
        <taxon>Methanomicrobia</taxon>
        <taxon>Methanomicrobiales</taxon>
        <taxon>Methanospirillaceae</taxon>
        <taxon>Methanospirillum</taxon>
    </lineage>
</organism>
<dbReference type="PANTHER" id="PTHR38753:SF1">
    <property type="entry name" value="SLR1441 PROTEIN"/>
    <property type="match status" value="1"/>
</dbReference>
<dbReference type="EMBL" id="CP000254">
    <property type="protein sequence ID" value="ABD42815.1"/>
    <property type="molecule type" value="Genomic_DNA"/>
</dbReference>
<dbReference type="SUPFAM" id="SSF52980">
    <property type="entry name" value="Restriction endonuclease-like"/>
    <property type="match status" value="1"/>
</dbReference>
<proteinExistence type="predicted"/>
<dbReference type="HOGENOM" id="CLU_081497_0_0_2"/>
<dbReference type="AlphaFoldDB" id="Q2FUJ0"/>
<dbReference type="PANTHER" id="PTHR38753">
    <property type="entry name" value="SLR1441 PROTEIN"/>
    <property type="match status" value="1"/>
</dbReference>
<name>Q2FUJ0_METHJ</name>
<dbReference type="InterPro" id="IPR011335">
    <property type="entry name" value="Restrct_endonuc-II-like"/>
</dbReference>
<dbReference type="GeneID" id="3923957"/>
<dbReference type="Proteomes" id="UP000001941">
    <property type="component" value="Chromosome"/>
</dbReference>
<protein>
    <recommendedName>
        <fullName evidence="3">DUF3782 domain-containing protein</fullName>
    </recommendedName>
</protein>
<reference evidence="2" key="1">
    <citation type="journal article" date="2016" name="Stand. Genomic Sci.">
        <title>Complete genome sequence of Methanospirillum hungatei type strain JF1.</title>
        <authorList>
            <person name="Gunsalus R.P."/>
            <person name="Cook L.E."/>
            <person name="Crable B."/>
            <person name="Rohlin L."/>
            <person name="McDonald E."/>
            <person name="Mouttaki H."/>
            <person name="Sieber J.R."/>
            <person name="Poweleit N."/>
            <person name="Zhou H."/>
            <person name="Lapidus A.L."/>
            <person name="Daligault H.E."/>
            <person name="Land M."/>
            <person name="Gilna P."/>
            <person name="Ivanova N."/>
            <person name="Kyrpides N."/>
            <person name="Culley D.E."/>
            <person name="McInerney M.J."/>
        </authorList>
    </citation>
    <scope>NUCLEOTIDE SEQUENCE [LARGE SCALE GENOMIC DNA]</scope>
    <source>
        <strain evidence="2">ATCC 27890 / DSM 864 / NBRC 100397 / JF-1</strain>
    </source>
</reference>
<gene>
    <name evidence="1" type="ordered locus">Mhun_3129</name>
</gene>
<sequence length="224" mass="25802">MVPSSKTNSSPPADTESINSPLSFEKVWLMFQETDKRFKETDKKFKETDKILTEKFQETDRLLTEKFQETDNKFKETDKKLNKLEQLFTSQWGKLVESLVEGDVIKILNERGIEVTDTLRRRTGRRDGIDYEFDIIAINGTDIVIIEVKTTLRPGDVRDFLKKLKQAKNWMPEYSDKNIYGAMAFISEDAGTAAMAEKKGLFVIRATGDSASIINQENFQPKIW</sequence>
<dbReference type="RefSeq" id="WP_011450061.1">
    <property type="nucleotide sequence ID" value="NC_007796.1"/>
</dbReference>
<dbReference type="eggNOG" id="arCOG01426">
    <property type="taxonomic scope" value="Archaea"/>
</dbReference>
<evidence type="ECO:0008006" key="3">
    <source>
        <dbReference type="Google" id="ProtNLM"/>
    </source>
</evidence>
<dbReference type="KEGG" id="mhu:Mhun_3129"/>
<dbReference type="STRING" id="323259.Mhun_3129"/>
<accession>Q2FUJ0</accession>
<evidence type="ECO:0000313" key="1">
    <source>
        <dbReference type="EMBL" id="ABD42815.1"/>
    </source>
</evidence>